<gene>
    <name evidence="2" type="ORF">OCBIM_22034428mg</name>
</gene>
<name>A0A0L8I6F5_OCTBM</name>
<keyword evidence="1" id="KW-0472">Membrane</keyword>
<dbReference type="EMBL" id="KQ416531">
    <property type="protein sequence ID" value="KOF96600.1"/>
    <property type="molecule type" value="Genomic_DNA"/>
</dbReference>
<keyword evidence="1" id="KW-0812">Transmembrane</keyword>
<evidence type="ECO:0000313" key="2">
    <source>
        <dbReference type="EMBL" id="KOF96600.1"/>
    </source>
</evidence>
<proteinExistence type="predicted"/>
<evidence type="ECO:0000256" key="1">
    <source>
        <dbReference type="SAM" id="Phobius"/>
    </source>
</evidence>
<protein>
    <submittedName>
        <fullName evidence="2">Uncharacterized protein</fullName>
    </submittedName>
</protein>
<keyword evidence="1" id="KW-1133">Transmembrane helix</keyword>
<accession>A0A0L8I6F5</accession>
<organism evidence="2">
    <name type="scientific">Octopus bimaculoides</name>
    <name type="common">California two-spotted octopus</name>
    <dbReference type="NCBI Taxonomy" id="37653"/>
    <lineage>
        <taxon>Eukaryota</taxon>
        <taxon>Metazoa</taxon>
        <taxon>Spiralia</taxon>
        <taxon>Lophotrochozoa</taxon>
        <taxon>Mollusca</taxon>
        <taxon>Cephalopoda</taxon>
        <taxon>Coleoidea</taxon>
        <taxon>Octopodiformes</taxon>
        <taxon>Octopoda</taxon>
        <taxon>Incirrata</taxon>
        <taxon>Octopodidae</taxon>
        <taxon>Octopus</taxon>
    </lineage>
</organism>
<dbReference type="AlphaFoldDB" id="A0A0L8I6F5"/>
<sequence length="217" mass="25025">MLVTACKCGLESLGVGREETMSASELETYTKIYRLFYNHKLHYHPCPVHPLLPISTHPLHYFGYSLSVLYLCICCAIKYTFFYMKAFGDNLLQRNFSLVIYHQYDMSSEKEQEDLLDIPGEQKDEIIDDVYLWEPKHGYANSVVGELRGKCKETEQIEKYQPWQDEIGKLWGMRKVMVTPVVIGALGAVSKGFEKHIKNIGATIRLKMIQKSNMLCI</sequence>
<reference evidence="2" key="1">
    <citation type="submission" date="2015-07" db="EMBL/GenBank/DDBJ databases">
        <title>MeaNS - Measles Nucleotide Surveillance Program.</title>
        <authorList>
            <person name="Tran T."/>
            <person name="Druce J."/>
        </authorList>
    </citation>
    <scope>NUCLEOTIDE SEQUENCE</scope>
    <source>
        <strain evidence="2">UCB-OBI-ISO-001</strain>
        <tissue evidence="2">Gonad</tissue>
    </source>
</reference>
<feature type="transmembrane region" description="Helical" evidence="1">
    <location>
        <begin position="61"/>
        <end position="84"/>
    </location>
</feature>